<keyword evidence="1" id="KW-0732">Signal</keyword>
<evidence type="ECO:0000256" key="1">
    <source>
        <dbReference type="SAM" id="SignalP"/>
    </source>
</evidence>
<dbReference type="AlphaFoldDB" id="A0A4S8LWB1"/>
<organism evidence="2 3">
    <name type="scientific">Dendrothele bispora (strain CBS 962.96)</name>
    <dbReference type="NCBI Taxonomy" id="1314807"/>
    <lineage>
        <taxon>Eukaryota</taxon>
        <taxon>Fungi</taxon>
        <taxon>Dikarya</taxon>
        <taxon>Basidiomycota</taxon>
        <taxon>Agaricomycotina</taxon>
        <taxon>Agaricomycetes</taxon>
        <taxon>Agaricomycetidae</taxon>
        <taxon>Agaricales</taxon>
        <taxon>Agaricales incertae sedis</taxon>
        <taxon>Dendrothele</taxon>
    </lineage>
</organism>
<keyword evidence="3" id="KW-1185">Reference proteome</keyword>
<evidence type="ECO:0000313" key="3">
    <source>
        <dbReference type="Proteomes" id="UP000297245"/>
    </source>
</evidence>
<dbReference type="EMBL" id="ML179249">
    <property type="protein sequence ID" value="THU93443.1"/>
    <property type="molecule type" value="Genomic_DNA"/>
</dbReference>
<evidence type="ECO:0008006" key="4">
    <source>
        <dbReference type="Google" id="ProtNLM"/>
    </source>
</evidence>
<reference evidence="2 3" key="1">
    <citation type="journal article" date="2019" name="Nat. Ecol. Evol.">
        <title>Megaphylogeny resolves global patterns of mushroom evolution.</title>
        <authorList>
            <person name="Varga T."/>
            <person name="Krizsan K."/>
            <person name="Foldi C."/>
            <person name="Dima B."/>
            <person name="Sanchez-Garcia M."/>
            <person name="Sanchez-Ramirez S."/>
            <person name="Szollosi G.J."/>
            <person name="Szarkandi J.G."/>
            <person name="Papp V."/>
            <person name="Albert L."/>
            <person name="Andreopoulos W."/>
            <person name="Angelini C."/>
            <person name="Antonin V."/>
            <person name="Barry K.W."/>
            <person name="Bougher N.L."/>
            <person name="Buchanan P."/>
            <person name="Buyck B."/>
            <person name="Bense V."/>
            <person name="Catcheside P."/>
            <person name="Chovatia M."/>
            <person name="Cooper J."/>
            <person name="Damon W."/>
            <person name="Desjardin D."/>
            <person name="Finy P."/>
            <person name="Geml J."/>
            <person name="Haridas S."/>
            <person name="Hughes K."/>
            <person name="Justo A."/>
            <person name="Karasinski D."/>
            <person name="Kautmanova I."/>
            <person name="Kiss B."/>
            <person name="Kocsube S."/>
            <person name="Kotiranta H."/>
            <person name="LaButti K.M."/>
            <person name="Lechner B.E."/>
            <person name="Liimatainen K."/>
            <person name="Lipzen A."/>
            <person name="Lukacs Z."/>
            <person name="Mihaltcheva S."/>
            <person name="Morgado L.N."/>
            <person name="Niskanen T."/>
            <person name="Noordeloos M.E."/>
            <person name="Ohm R.A."/>
            <person name="Ortiz-Santana B."/>
            <person name="Ovrebo C."/>
            <person name="Racz N."/>
            <person name="Riley R."/>
            <person name="Savchenko A."/>
            <person name="Shiryaev A."/>
            <person name="Soop K."/>
            <person name="Spirin V."/>
            <person name="Szebenyi C."/>
            <person name="Tomsovsky M."/>
            <person name="Tulloss R.E."/>
            <person name="Uehling J."/>
            <person name="Grigoriev I.V."/>
            <person name="Vagvolgyi C."/>
            <person name="Papp T."/>
            <person name="Martin F.M."/>
            <person name="Miettinen O."/>
            <person name="Hibbett D.S."/>
            <person name="Nagy L.G."/>
        </authorList>
    </citation>
    <scope>NUCLEOTIDE SEQUENCE [LARGE SCALE GENOMIC DNA]</scope>
    <source>
        <strain evidence="2 3">CBS 962.96</strain>
    </source>
</reference>
<name>A0A4S8LWB1_DENBC</name>
<feature type="signal peptide" evidence="1">
    <location>
        <begin position="1"/>
        <end position="22"/>
    </location>
</feature>
<feature type="chain" id="PRO_5020791485" description="Autophagy-related protein 27" evidence="1">
    <location>
        <begin position="23"/>
        <end position="128"/>
    </location>
</feature>
<protein>
    <recommendedName>
        <fullName evidence="4">Autophagy-related protein 27</fullName>
    </recommendedName>
</protein>
<gene>
    <name evidence="2" type="ORF">K435DRAFT_779851</name>
</gene>
<dbReference type="Proteomes" id="UP000297245">
    <property type="component" value="Unassembled WGS sequence"/>
</dbReference>
<proteinExistence type="predicted"/>
<sequence>MSFPSRLLASVLATSFYVFVRALASPESLSSPSSSPALLSASIPCVPRAGSYQYKICPLLQPRAFTVQFTRQSGLGTEKEFYAFRTSSSDDPNSCPENAFVCWNGELRTPLSPCPYPSRIRPRNIYLS</sequence>
<evidence type="ECO:0000313" key="2">
    <source>
        <dbReference type="EMBL" id="THU93443.1"/>
    </source>
</evidence>
<accession>A0A4S8LWB1</accession>